<gene>
    <name evidence="4" type="ORF">C7460_117112</name>
</gene>
<dbReference type="RefSeq" id="WP_115869297.1">
    <property type="nucleotide sequence ID" value="NZ_QREG01000017.1"/>
</dbReference>
<dbReference type="InterPro" id="IPR011990">
    <property type="entry name" value="TPR-like_helical_dom_sf"/>
</dbReference>
<evidence type="ECO:0000256" key="2">
    <source>
        <dbReference type="ARBA" id="ARBA00022803"/>
    </source>
</evidence>
<feature type="repeat" description="TPR" evidence="3">
    <location>
        <begin position="58"/>
        <end position="91"/>
    </location>
</feature>
<keyword evidence="1" id="KW-0677">Repeat</keyword>
<dbReference type="PANTHER" id="PTHR44858:SF1">
    <property type="entry name" value="UDP-N-ACETYLGLUCOSAMINE--PEPTIDE N-ACETYLGLUCOSAMINYLTRANSFERASE SPINDLY-RELATED"/>
    <property type="match status" value="1"/>
</dbReference>
<organism evidence="4 5">
    <name type="scientific">Marinoscillum furvescens DSM 4134</name>
    <dbReference type="NCBI Taxonomy" id="1122208"/>
    <lineage>
        <taxon>Bacteria</taxon>
        <taxon>Pseudomonadati</taxon>
        <taxon>Bacteroidota</taxon>
        <taxon>Cytophagia</taxon>
        <taxon>Cytophagales</taxon>
        <taxon>Reichenbachiellaceae</taxon>
        <taxon>Marinoscillum</taxon>
    </lineage>
</organism>
<dbReference type="PROSITE" id="PS50005">
    <property type="entry name" value="TPR"/>
    <property type="match status" value="3"/>
</dbReference>
<dbReference type="GO" id="GO:0009279">
    <property type="term" value="C:cell outer membrane"/>
    <property type="evidence" value="ECO:0007669"/>
    <property type="project" value="TreeGrafter"/>
</dbReference>
<dbReference type="OrthoDB" id="916447at2"/>
<evidence type="ECO:0000256" key="1">
    <source>
        <dbReference type="ARBA" id="ARBA00022737"/>
    </source>
</evidence>
<keyword evidence="2 3" id="KW-0802">TPR repeat</keyword>
<proteinExistence type="predicted"/>
<reference evidence="4 5" key="1">
    <citation type="submission" date="2018-07" db="EMBL/GenBank/DDBJ databases">
        <title>Genomic Encyclopedia of Type Strains, Phase IV (KMG-IV): sequencing the most valuable type-strain genomes for metagenomic binning, comparative biology and taxonomic classification.</title>
        <authorList>
            <person name="Goeker M."/>
        </authorList>
    </citation>
    <scope>NUCLEOTIDE SEQUENCE [LARGE SCALE GENOMIC DNA]</scope>
    <source>
        <strain evidence="4 5">DSM 4134</strain>
    </source>
</reference>
<dbReference type="AlphaFoldDB" id="A0A3D9KZE7"/>
<name>A0A3D9KZE7_MARFU</name>
<dbReference type="SMART" id="SM00028">
    <property type="entry name" value="TPR"/>
    <property type="match status" value="8"/>
</dbReference>
<dbReference type="InterPro" id="IPR050498">
    <property type="entry name" value="Ycf3"/>
</dbReference>
<dbReference type="Proteomes" id="UP000256779">
    <property type="component" value="Unassembled WGS sequence"/>
</dbReference>
<dbReference type="GO" id="GO:0046813">
    <property type="term" value="P:receptor-mediated virion attachment to host cell"/>
    <property type="evidence" value="ECO:0007669"/>
    <property type="project" value="TreeGrafter"/>
</dbReference>
<accession>A0A3D9KZE7</accession>
<comment type="caution">
    <text evidence="4">The sequence shown here is derived from an EMBL/GenBank/DDBJ whole genome shotgun (WGS) entry which is preliminary data.</text>
</comment>
<dbReference type="PANTHER" id="PTHR44858">
    <property type="entry name" value="TETRATRICOPEPTIDE REPEAT PROTEIN 6"/>
    <property type="match status" value="1"/>
</dbReference>
<keyword evidence="5" id="KW-1185">Reference proteome</keyword>
<feature type="repeat" description="TPR" evidence="3">
    <location>
        <begin position="244"/>
        <end position="277"/>
    </location>
</feature>
<dbReference type="Pfam" id="PF13432">
    <property type="entry name" value="TPR_16"/>
    <property type="match status" value="4"/>
</dbReference>
<dbReference type="SUPFAM" id="SSF48452">
    <property type="entry name" value="TPR-like"/>
    <property type="match status" value="1"/>
</dbReference>
<evidence type="ECO:0000313" key="4">
    <source>
        <dbReference type="EMBL" id="RED95662.1"/>
    </source>
</evidence>
<sequence>MRYLIAIAAFLLFINLQAQNGQIRSQELYEAGLEAFRQSDFSAARNLLNESIALRATPDAHYLVGLTYTAEGKDLRAVASFEAAVALNPDYHEAYFQKGLIYLQYHDPSQAIKDFTLLIDTEQTETRSIYFQIDPTGNQQTEVGTLTNFKAQLYHYRAQAHRALRSYDKSFEDLAQAIALDEHPDFLVTRALLYQKTGQREHAERDLRQAVALDSLHQLAWYNLALMDPDVELPEGLIEADGAGATIGLLASRALEQGDYQRAKVYFDRSLERNPSDVLTRINRGRVLLKVRQFEAAIEDFEVARKQDHTRFETLYLIGNGYFFQKQHKTALAYYHQYLVVDPTNAIVWYNAAMCQLELKKKEEACHSLERAQTLGMLEASGKLKKYCR</sequence>
<dbReference type="Gene3D" id="1.25.40.10">
    <property type="entry name" value="Tetratricopeptide repeat domain"/>
    <property type="match status" value="3"/>
</dbReference>
<dbReference type="EMBL" id="QREG01000017">
    <property type="protein sequence ID" value="RED95662.1"/>
    <property type="molecule type" value="Genomic_DNA"/>
</dbReference>
<feature type="repeat" description="TPR" evidence="3">
    <location>
        <begin position="312"/>
        <end position="345"/>
    </location>
</feature>
<evidence type="ECO:0000313" key="5">
    <source>
        <dbReference type="Proteomes" id="UP000256779"/>
    </source>
</evidence>
<protein>
    <submittedName>
        <fullName evidence="4">Tetratricopeptide repeat protein</fullName>
    </submittedName>
</protein>
<evidence type="ECO:0000256" key="3">
    <source>
        <dbReference type="PROSITE-ProRule" id="PRU00339"/>
    </source>
</evidence>
<dbReference type="InterPro" id="IPR019734">
    <property type="entry name" value="TPR_rpt"/>
</dbReference>